<feature type="transmembrane region" description="Helical" evidence="2">
    <location>
        <begin position="229"/>
        <end position="247"/>
    </location>
</feature>
<keyword evidence="2" id="KW-1133">Transmembrane helix</keyword>
<reference evidence="3" key="1">
    <citation type="journal article" date="2020" name="Nature">
        <title>Giant virus diversity and host interactions through global metagenomics.</title>
        <authorList>
            <person name="Schulz F."/>
            <person name="Roux S."/>
            <person name="Paez-Espino D."/>
            <person name="Jungbluth S."/>
            <person name="Walsh D.A."/>
            <person name="Denef V.J."/>
            <person name="McMahon K.D."/>
            <person name="Konstantinidis K.T."/>
            <person name="Eloe-Fadrosh E.A."/>
            <person name="Kyrpides N.C."/>
            <person name="Woyke T."/>
        </authorList>
    </citation>
    <scope>NUCLEOTIDE SEQUENCE</scope>
    <source>
        <strain evidence="3">GVMAG-M-3300023174-49</strain>
    </source>
</reference>
<keyword evidence="2" id="KW-0472">Membrane</keyword>
<feature type="transmembrane region" description="Helical" evidence="2">
    <location>
        <begin position="253"/>
        <end position="277"/>
    </location>
</feature>
<evidence type="ECO:0000313" key="3">
    <source>
        <dbReference type="EMBL" id="QHT19037.1"/>
    </source>
</evidence>
<protein>
    <submittedName>
        <fullName evidence="3">Uncharacterized protein</fullName>
    </submittedName>
</protein>
<accession>A0A6C0DQY5</accession>
<proteinExistence type="predicted"/>
<feature type="compositionally biased region" description="Low complexity" evidence="1">
    <location>
        <begin position="157"/>
        <end position="166"/>
    </location>
</feature>
<feature type="region of interest" description="Disordered" evidence="1">
    <location>
        <begin position="154"/>
        <end position="184"/>
    </location>
</feature>
<dbReference type="AlphaFoldDB" id="A0A6C0DQY5"/>
<dbReference type="EMBL" id="MN739661">
    <property type="protein sequence ID" value="QHT19037.1"/>
    <property type="molecule type" value="Genomic_DNA"/>
</dbReference>
<evidence type="ECO:0000256" key="2">
    <source>
        <dbReference type="SAM" id="Phobius"/>
    </source>
</evidence>
<organism evidence="3">
    <name type="scientific">viral metagenome</name>
    <dbReference type="NCBI Taxonomy" id="1070528"/>
    <lineage>
        <taxon>unclassified sequences</taxon>
        <taxon>metagenomes</taxon>
        <taxon>organismal metagenomes</taxon>
    </lineage>
</organism>
<evidence type="ECO:0000256" key="1">
    <source>
        <dbReference type="SAM" id="MobiDB-lite"/>
    </source>
</evidence>
<name>A0A6C0DQY5_9ZZZZ</name>
<sequence length="487" mass="56636">MFSDMNKANEILDIRVSTDEYDDDDEESGIYLNHRRIESPPADSHLSWSMTDKEMNLAQEGLFSGLNQRINKSTSADLDSSWSLSDKNLNSSPTGRKIFSRLNSSSWSISDKEINPSPDGFIQISGDLNYDMNDYNLPLIHSIKDIYIQSNSPLSMSENNSANQSDNDSDEDERGDKNIISSNKTDPLSMDKYYEYDDKHSSNLDILITYTRCQKSIYLKARNITEANLYLFMIPTILIGIIISILAPEISIYNWGAGLISGLNILMTALISLSNYLKLESKTEMFSQLTKQYDKIEISLEMANNKLLFLDSEKEKNHLILHKLNDIEIKLNELAEINCVSVPEIIKHSFPIICHINIFSLIKKLEIYKKTLIQKFVNVKNEIRYILNKWKRRDSISNNELDKNKERTRLLFLYSIKDKIKIELAEYNHVYSFIDEYFSKEIAQAESMNNFWILFCSWFSRKPTFNKLDISKQNHIIDKYFRFIFDD</sequence>
<keyword evidence="2" id="KW-0812">Transmembrane</keyword>